<evidence type="ECO:0000259" key="7">
    <source>
        <dbReference type="Pfam" id="PF01055"/>
    </source>
</evidence>
<name>A0A182PF15_9DIPT</name>
<reference evidence="11" key="1">
    <citation type="submission" date="2013-03" db="EMBL/GenBank/DDBJ databases">
        <title>The Genome Sequence of Anopheles epiroticus epiroticus2.</title>
        <authorList>
            <consortium name="The Broad Institute Genomics Platform"/>
            <person name="Neafsey D.E."/>
            <person name="Howell P."/>
            <person name="Walker B."/>
            <person name="Young S.K."/>
            <person name="Zeng Q."/>
            <person name="Gargeya S."/>
            <person name="Fitzgerald M."/>
            <person name="Haas B."/>
            <person name="Abouelleil A."/>
            <person name="Allen A.W."/>
            <person name="Alvarado L."/>
            <person name="Arachchi H.M."/>
            <person name="Berlin A.M."/>
            <person name="Chapman S.B."/>
            <person name="Gainer-Dewar J."/>
            <person name="Goldberg J."/>
            <person name="Griggs A."/>
            <person name="Gujja S."/>
            <person name="Hansen M."/>
            <person name="Howarth C."/>
            <person name="Imamovic A."/>
            <person name="Ireland A."/>
            <person name="Larimer J."/>
            <person name="McCowan C."/>
            <person name="Murphy C."/>
            <person name="Pearson M."/>
            <person name="Poon T.W."/>
            <person name="Priest M."/>
            <person name="Roberts A."/>
            <person name="Saif S."/>
            <person name="Shea T."/>
            <person name="Sisk P."/>
            <person name="Sykes S."/>
            <person name="Wortman J."/>
            <person name="Nusbaum C."/>
            <person name="Birren B."/>
        </authorList>
    </citation>
    <scope>NUCLEOTIDE SEQUENCE [LARGE SCALE GENOMIC DNA]</scope>
    <source>
        <strain evidence="11">Epiroticus2</strain>
    </source>
</reference>
<evidence type="ECO:0000256" key="2">
    <source>
        <dbReference type="ARBA" id="ARBA00022729"/>
    </source>
</evidence>
<organism evidence="10 11">
    <name type="scientific">Anopheles epiroticus</name>
    <dbReference type="NCBI Taxonomy" id="199890"/>
    <lineage>
        <taxon>Eukaryota</taxon>
        <taxon>Metazoa</taxon>
        <taxon>Ecdysozoa</taxon>
        <taxon>Arthropoda</taxon>
        <taxon>Hexapoda</taxon>
        <taxon>Insecta</taxon>
        <taxon>Pterygota</taxon>
        <taxon>Neoptera</taxon>
        <taxon>Endopterygota</taxon>
        <taxon>Diptera</taxon>
        <taxon>Nematocera</taxon>
        <taxon>Culicoidea</taxon>
        <taxon>Culicidae</taxon>
        <taxon>Anophelinae</taxon>
        <taxon>Anopheles</taxon>
    </lineage>
</organism>
<evidence type="ECO:0000256" key="5">
    <source>
        <dbReference type="SAM" id="Coils"/>
    </source>
</evidence>
<keyword evidence="4" id="KW-0326">Glycosidase</keyword>
<feature type="region of interest" description="Disordered" evidence="6">
    <location>
        <begin position="158"/>
        <end position="188"/>
    </location>
</feature>
<evidence type="ECO:0000256" key="3">
    <source>
        <dbReference type="ARBA" id="ARBA00022801"/>
    </source>
</evidence>
<dbReference type="GO" id="GO:0005975">
    <property type="term" value="P:carbohydrate metabolic process"/>
    <property type="evidence" value="ECO:0007669"/>
    <property type="project" value="InterPro"/>
</dbReference>
<dbReference type="STRING" id="199890.A0A182PF15"/>
<dbReference type="InterPro" id="IPR013780">
    <property type="entry name" value="Glyco_hydro_b"/>
</dbReference>
<feature type="domain" description="DUF3668" evidence="8">
    <location>
        <begin position="190"/>
        <end position="366"/>
    </location>
</feature>
<evidence type="ECO:0000259" key="9">
    <source>
        <dbReference type="Pfam" id="PF21365"/>
    </source>
</evidence>
<evidence type="ECO:0000256" key="1">
    <source>
        <dbReference type="ARBA" id="ARBA00007806"/>
    </source>
</evidence>
<dbReference type="InterPro" id="IPR035892">
    <property type="entry name" value="C2_domain_sf"/>
</dbReference>
<dbReference type="Pfam" id="PF01055">
    <property type="entry name" value="Glyco_hydro_31_2nd"/>
    <property type="match status" value="2"/>
</dbReference>
<keyword evidence="3" id="KW-0378">Hydrolase</keyword>
<dbReference type="Pfam" id="PF12416">
    <property type="entry name" value="DUF3668"/>
    <property type="match status" value="1"/>
</dbReference>
<dbReference type="EnsemblMetazoa" id="AEPI005520-RA">
    <property type="protein sequence ID" value="AEPI005520-PA"/>
    <property type="gene ID" value="AEPI005520"/>
</dbReference>
<keyword evidence="2" id="KW-0732">Signal</keyword>
<evidence type="ECO:0000313" key="11">
    <source>
        <dbReference type="Proteomes" id="UP000075885"/>
    </source>
</evidence>
<dbReference type="Proteomes" id="UP000075885">
    <property type="component" value="Unassembled WGS sequence"/>
</dbReference>
<dbReference type="Gene3D" id="3.20.20.80">
    <property type="entry name" value="Glycosidases"/>
    <property type="match status" value="1"/>
</dbReference>
<feature type="region of interest" description="Disordered" evidence="6">
    <location>
        <begin position="376"/>
        <end position="402"/>
    </location>
</feature>
<evidence type="ECO:0000256" key="4">
    <source>
        <dbReference type="ARBA" id="ARBA00023295"/>
    </source>
</evidence>
<reference evidence="10" key="2">
    <citation type="submission" date="2020-05" db="UniProtKB">
        <authorList>
            <consortium name="EnsemblMetazoa"/>
        </authorList>
    </citation>
    <scope>IDENTIFICATION</scope>
    <source>
        <strain evidence="10">Epiroticus2</strain>
    </source>
</reference>
<dbReference type="PANTHER" id="PTHR43053">
    <property type="entry name" value="GLYCOSIDASE FAMILY 31"/>
    <property type="match status" value="1"/>
</dbReference>
<feature type="domain" description="Glycoside hydrolase family 31 TIM barrel" evidence="7">
    <location>
        <begin position="1290"/>
        <end position="1379"/>
    </location>
</feature>
<dbReference type="InterPro" id="IPR022136">
    <property type="entry name" value="DUF3668"/>
</dbReference>
<dbReference type="InterPro" id="IPR050985">
    <property type="entry name" value="Alpha-glycosidase_related"/>
</dbReference>
<feature type="domain" description="Glycoside hydrolase family 31 TIM barrel" evidence="7">
    <location>
        <begin position="1117"/>
        <end position="1235"/>
    </location>
</feature>
<evidence type="ECO:0000256" key="6">
    <source>
        <dbReference type="SAM" id="MobiDB-lite"/>
    </source>
</evidence>
<dbReference type="Gene3D" id="2.60.40.150">
    <property type="entry name" value="C2 domain"/>
    <property type="match status" value="1"/>
</dbReference>
<protein>
    <submittedName>
        <fullName evidence="10">Uncharacterized protein</fullName>
    </submittedName>
</protein>
<dbReference type="InterPro" id="IPR000322">
    <property type="entry name" value="Glyco_hydro_31_TIM"/>
</dbReference>
<dbReference type="SUPFAM" id="SSF51445">
    <property type="entry name" value="(Trans)glycosidases"/>
    <property type="match status" value="1"/>
</dbReference>
<proteinExistence type="inferred from homology"/>
<dbReference type="CDD" id="cd06592">
    <property type="entry name" value="GH31_NET37"/>
    <property type="match status" value="1"/>
</dbReference>
<feature type="compositionally biased region" description="Basic and acidic residues" evidence="6">
    <location>
        <begin position="172"/>
        <end position="186"/>
    </location>
</feature>
<feature type="coiled-coil region" evidence="5">
    <location>
        <begin position="708"/>
        <end position="813"/>
    </location>
</feature>
<dbReference type="VEuPathDB" id="VectorBase:AEPI005520"/>
<dbReference type="GO" id="GO:0004553">
    <property type="term" value="F:hydrolase activity, hydrolyzing O-glycosyl compounds"/>
    <property type="evidence" value="ECO:0007669"/>
    <property type="project" value="InterPro"/>
</dbReference>
<evidence type="ECO:0000259" key="8">
    <source>
        <dbReference type="Pfam" id="PF12416"/>
    </source>
</evidence>
<dbReference type="Pfam" id="PF21365">
    <property type="entry name" value="Glyco_hydro_31_3rd"/>
    <property type="match status" value="1"/>
</dbReference>
<dbReference type="PANTHER" id="PTHR43053:SF4">
    <property type="entry name" value="MYOGENESIS-REGULATING GLYCOSIDASE"/>
    <property type="match status" value="1"/>
</dbReference>
<dbReference type="SUPFAM" id="SSF51011">
    <property type="entry name" value="Glycosyl hydrolase domain"/>
    <property type="match status" value="1"/>
</dbReference>
<comment type="similarity">
    <text evidence="1">Belongs to the glycosyl hydrolase 31 family.</text>
</comment>
<sequence length="1475" mass="166478">MDPPQMDDDQQLAIFVQVLGGIHFQQEKQGRKIALTASLNQQVFEAISRRPVTAGSGTASFNAKLVWQCDRFFLKCMKTKNAPIKLDCYEVQPSGVRSLIGSVVIPLRSVPVVMLSRLKSIKPRWYRLIGIESERWRRIKPELKLLVMVTELQHLSQCANRDDSSTPDLSGDEQHVMKQSEPKPDKLPSNVELLEDRGLLQVGCKDTETDLFEFNIFLKCAKHLDILCPGTKTFHLQYELFGERHESVAERTKSGHPVFDVMSKISINLRSSVAALIQFFEKDFTIAVTVLVDGAEKLQRTVGKATINFNGFLKTSHLEEFKESYSASNYTLEMVRTVDISAPSLKREQDHTDQITPSLKIKLSLRRLGSDRPIAEKKTSEAAIDSAVSQQGATTTINEPPEKLETVELSPKPITKPPTPSNAQAERGMIDMERILMTTEQNLRDIRHTFAFRVRVGMVRFTSGPSAGMWQLALQHPKADTPFTKIRLELLPGIAVHEDRIEFGDVTLELFFSALPDRVVDIIGSEPSKLTLNGPHGAYAQARLDNESLLVGTRERQPSGVVVMINEAGENVAIGSISCSLEEVGLNYNCQLQVQEQQTQHDCCHNSAIPQSCQGTAKRFDETVAYQLVEKQKTWMHEQRQHFLEQLEQKERKHLQALERSWRERQAETEKRLADRLAHADALAAALEEAHRKPSETHAKLEDGSLRVKQIEQQFKAQLEEIRAKAERLEQEAETQIETTRRQCRELQQQQTELHISQQLLLSSNRTLQNELDQERAARATLEQQLEELAESKQNYKELWAKQTRKVHQLQEELSKARTPYYQASAARDTRRGSRRKSIVSSASQTSVARSAARQGAGDCCSASTVVVTVNLRTRELRVTQSGQVVQQIRLSANLDPAALYTETATGFTLTNAATDGTVLELAREVDETNYAQIAVIRTAVPNSVTHVDCANLLGTNWYGGPQQKYQYWPVQKLRFNRYSMLSKEADNSAVGDRYWLNGLGSYLYVDPWAPLFVDQNYGQPGFLCLETRASLPYDTHGTSYDVRYTIGVGADARTAHLSAVGHILGKPTGHPAESMVAEPIWSTWARYKRDINDTIVRQFAGEIISNGFRGQYELDDNWEWCYGALTFNRTNFPNIRETITSIRQLGFARTTLWIHPFINKGCEPWYSDARRRGYLVADHTGNTDTEWWNSGQGQAAYVDFTKAEVREWFSGRLQAILDESGIDSFKFDAGESSWTPPDPLLNGPAGQRPSQIVGDYLRTVARFGDLVEVRSALGTQDLPVFVRMIDKDSNWGWNNGLPTLITTLLQLNMVGYPLVLPDMVGGNGYAEGRPSKELFIRWLQANVFMPSVQYSFVPWDYDSETVQIALAMTELHRRMAPAVMERFALAVSDGLPVNPPLWWIDPTDQTAQQIYDQYLLGDDLIAAPVIVENARARDIYLPRGSWTDGNSGEQHTGPKWLRNYPVPLSMVPYFTRKV</sequence>
<keyword evidence="5" id="KW-0175">Coiled coil</keyword>
<evidence type="ECO:0000313" key="10">
    <source>
        <dbReference type="EnsemblMetazoa" id="AEPI005520-PA"/>
    </source>
</evidence>
<dbReference type="InterPro" id="IPR048395">
    <property type="entry name" value="Glyco_hydro_31_C"/>
</dbReference>
<keyword evidence="11" id="KW-1185">Reference proteome</keyword>
<accession>A0A182PF15</accession>
<feature type="region of interest" description="Disordered" evidence="6">
    <location>
        <begin position="823"/>
        <end position="845"/>
    </location>
</feature>
<feature type="domain" description="Glycosyl hydrolase family 31 C-terminal" evidence="9">
    <location>
        <begin position="1391"/>
        <end position="1473"/>
    </location>
</feature>
<feature type="compositionally biased region" description="Polar residues" evidence="6">
    <location>
        <begin position="387"/>
        <end position="398"/>
    </location>
</feature>
<dbReference type="InterPro" id="IPR017853">
    <property type="entry name" value="GH"/>
</dbReference>
<dbReference type="Gene3D" id="2.60.40.1180">
    <property type="entry name" value="Golgi alpha-mannosidase II"/>
    <property type="match status" value="1"/>
</dbReference>